<dbReference type="Proteomes" id="UP000004226">
    <property type="component" value="Unassembled WGS sequence"/>
</dbReference>
<evidence type="ECO:0000313" key="1">
    <source>
        <dbReference type="EMBL" id="EEY35311.1"/>
    </source>
</evidence>
<sequence length="82" mass="9462">MDMFSKVVLAETILDKLNKKDSSKEMGTLKKIISKLLVITQNENVISDDFKDEKGKYLNDITENEVLRRYSNIVKIINNTIL</sequence>
<proteinExistence type="predicted"/>
<organism evidence="1 2">
    <name type="scientific">Pseudoleptotrichia goodfellowii F0264</name>
    <dbReference type="NCBI Taxonomy" id="596323"/>
    <lineage>
        <taxon>Bacteria</taxon>
        <taxon>Fusobacteriati</taxon>
        <taxon>Fusobacteriota</taxon>
        <taxon>Fusobacteriia</taxon>
        <taxon>Fusobacteriales</taxon>
        <taxon>Leptotrichiaceae</taxon>
        <taxon>Pseudoleptotrichia</taxon>
    </lineage>
</organism>
<protein>
    <submittedName>
        <fullName evidence="1">Uncharacterized protein</fullName>
    </submittedName>
</protein>
<evidence type="ECO:0000313" key="2">
    <source>
        <dbReference type="Proteomes" id="UP000004226"/>
    </source>
</evidence>
<accession>D0GKS7</accession>
<name>D0GKS7_9FUSO</name>
<dbReference type="EMBL" id="ADAD01000091">
    <property type="protein sequence ID" value="EEY35311.1"/>
    <property type="molecule type" value="Genomic_DNA"/>
</dbReference>
<gene>
    <name evidence="1" type="ORF">HMPREF0554_2196</name>
</gene>
<comment type="caution">
    <text evidence="1">The sequence shown here is derived from an EMBL/GenBank/DDBJ whole genome shotgun (WGS) entry which is preliminary data.</text>
</comment>
<keyword evidence="2" id="KW-1185">Reference proteome</keyword>
<dbReference type="AlphaFoldDB" id="D0GKS7"/>
<dbReference type="RefSeq" id="WP_006807085.1">
    <property type="nucleotide sequence ID" value="NZ_ADAD01000091.1"/>
</dbReference>
<reference evidence="1 2" key="1">
    <citation type="submission" date="2009-10" db="EMBL/GenBank/DDBJ databases">
        <authorList>
            <person name="Harkins D.M."/>
            <person name="Madupu R."/>
            <person name="Durkin A.S."/>
            <person name="Torralba M."/>
            <person name="Methe B."/>
            <person name="Sutton G.G."/>
            <person name="Strausberg R.L."/>
            <person name="Nelson K.E."/>
        </authorList>
    </citation>
    <scope>NUCLEOTIDE SEQUENCE [LARGE SCALE GENOMIC DNA]</scope>
    <source>
        <strain evidence="1 2">F0264</strain>
    </source>
</reference>